<dbReference type="RefSeq" id="XP_002543371.1">
    <property type="nucleotide sequence ID" value="XM_002543325.1"/>
</dbReference>
<dbReference type="KEGG" id="ure:UREG_02887"/>
<dbReference type="Proteomes" id="UP000002058">
    <property type="component" value="Unassembled WGS sequence"/>
</dbReference>
<organism evidence="3 4">
    <name type="scientific">Uncinocarpus reesii (strain UAMH 1704)</name>
    <dbReference type="NCBI Taxonomy" id="336963"/>
    <lineage>
        <taxon>Eukaryota</taxon>
        <taxon>Fungi</taxon>
        <taxon>Dikarya</taxon>
        <taxon>Ascomycota</taxon>
        <taxon>Pezizomycotina</taxon>
        <taxon>Eurotiomycetes</taxon>
        <taxon>Eurotiomycetidae</taxon>
        <taxon>Onygenales</taxon>
        <taxon>Onygenaceae</taxon>
        <taxon>Uncinocarpus</taxon>
    </lineage>
</organism>
<keyword evidence="2" id="KW-0812">Transmembrane</keyword>
<keyword evidence="2" id="KW-1133">Transmembrane helix</keyword>
<evidence type="ECO:0000256" key="2">
    <source>
        <dbReference type="SAM" id="Phobius"/>
    </source>
</evidence>
<dbReference type="HOGENOM" id="CLU_2074901_0_0_1"/>
<feature type="region of interest" description="Disordered" evidence="1">
    <location>
        <begin position="1"/>
        <end position="21"/>
    </location>
</feature>
<evidence type="ECO:0000313" key="4">
    <source>
        <dbReference type="Proteomes" id="UP000002058"/>
    </source>
</evidence>
<dbReference type="AlphaFoldDB" id="C4JIM6"/>
<dbReference type="EMBL" id="CH476615">
    <property type="protein sequence ID" value="EEP78038.1"/>
    <property type="molecule type" value="Genomic_DNA"/>
</dbReference>
<evidence type="ECO:0000313" key="3">
    <source>
        <dbReference type="EMBL" id="EEP78038.1"/>
    </source>
</evidence>
<sequence>MSTRRSKRFTPPISSEAPSSDRSRRLKVILSITLGTLALFAVMLGFCIFWVRRRRYKLLEKDEQLATEPADEVVVLPSASPRGEYPHLLDSKNVRAISPVELEATPVRQSFHPGIVAK</sequence>
<dbReference type="GeneID" id="8443502"/>
<protein>
    <submittedName>
        <fullName evidence="3">Uncharacterized protein</fullName>
    </submittedName>
</protein>
<dbReference type="InParanoid" id="C4JIM6"/>
<gene>
    <name evidence="3" type="ORF">UREG_02887</name>
</gene>
<feature type="transmembrane region" description="Helical" evidence="2">
    <location>
        <begin position="28"/>
        <end position="51"/>
    </location>
</feature>
<name>C4JIM6_UNCRE</name>
<accession>C4JIM6</accession>
<keyword evidence="4" id="KW-1185">Reference proteome</keyword>
<reference evidence="4" key="1">
    <citation type="journal article" date="2009" name="Genome Res.">
        <title>Comparative genomic analyses of the human fungal pathogens Coccidioides and their relatives.</title>
        <authorList>
            <person name="Sharpton T.J."/>
            <person name="Stajich J.E."/>
            <person name="Rounsley S.D."/>
            <person name="Gardner M.J."/>
            <person name="Wortman J.R."/>
            <person name="Jordar V.S."/>
            <person name="Maiti R."/>
            <person name="Kodira C.D."/>
            <person name="Neafsey D.E."/>
            <person name="Zeng Q."/>
            <person name="Hung C.-Y."/>
            <person name="McMahan C."/>
            <person name="Muszewska A."/>
            <person name="Grynberg M."/>
            <person name="Mandel M.A."/>
            <person name="Kellner E.M."/>
            <person name="Barker B.M."/>
            <person name="Galgiani J.N."/>
            <person name="Orbach M.J."/>
            <person name="Kirkland T.N."/>
            <person name="Cole G.T."/>
            <person name="Henn M.R."/>
            <person name="Birren B.W."/>
            <person name="Taylor J.W."/>
        </authorList>
    </citation>
    <scope>NUCLEOTIDE SEQUENCE [LARGE SCALE GENOMIC DNA]</scope>
    <source>
        <strain evidence="4">UAMH 1704</strain>
    </source>
</reference>
<dbReference type="VEuPathDB" id="FungiDB:UREG_02887"/>
<proteinExistence type="predicted"/>
<keyword evidence="2" id="KW-0472">Membrane</keyword>
<evidence type="ECO:0000256" key="1">
    <source>
        <dbReference type="SAM" id="MobiDB-lite"/>
    </source>
</evidence>